<feature type="domain" description="At1g61320/AtMIF1 LRR" evidence="1">
    <location>
        <begin position="135"/>
        <end position="518"/>
    </location>
</feature>
<accession>A0A6G1DTY0</accession>
<dbReference type="PANTHER" id="PTHR34145">
    <property type="entry name" value="OS02G0105600 PROTEIN"/>
    <property type="match status" value="1"/>
</dbReference>
<proteinExistence type="predicted"/>
<dbReference type="InterPro" id="IPR032675">
    <property type="entry name" value="LRR_dom_sf"/>
</dbReference>
<dbReference type="PANTHER" id="PTHR34145:SF8">
    <property type="entry name" value="OS05G0538250 PROTEIN"/>
    <property type="match status" value="1"/>
</dbReference>
<organism evidence="2 3">
    <name type="scientific">Oryza meyeriana var. granulata</name>
    <dbReference type="NCBI Taxonomy" id="110450"/>
    <lineage>
        <taxon>Eukaryota</taxon>
        <taxon>Viridiplantae</taxon>
        <taxon>Streptophyta</taxon>
        <taxon>Embryophyta</taxon>
        <taxon>Tracheophyta</taxon>
        <taxon>Spermatophyta</taxon>
        <taxon>Magnoliopsida</taxon>
        <taxon>Liliopsida</taxon>
        <taxon>Poales</taxon>
        <taxon>Poaceae</taxon>
        <taxon>BOP clade</taxon>
        <taxon>Oryzoideae</taxon>
        <taxon>Oryzeae</taxon>
        <taxon>Oryzinae</taxon>
        <taxon>Oryza</taxon>
        <taxon>Oryza meyeriana</taxon>
    </lineage>
</organism>
<dbReference type="InterPro" id="IPR053772">
    <property type="entry name" value="At1g61320/At1g61330-like"/>
</dbReference>
<dbReference type="EMBL" id="SPHZ02000006">
    <property type="protein sequence ID" value="KAF0915662.1"/>
    <property type="molecule type" value="Genomic_DNA"/>
</dbReference>
<dbReference type="SUPFAM" id="SSF52058">
    <property type="entry name" value="L domain-like"/>
    <property type="match status" value="1"/>
</dbReference>
<dbReference type="AlphaFoldDB" id="A0A6G1DTY0"/>
<dbReference type="Gene3D" id="3.80.10.10">
    <property type="entry name" value="Ribonuclease Inhibitor"/>
    <property type="match status" value="1"/>
</dbReference>
<dbReference type="Pfam" id="PF23622">
    <property type="entry name" value="LRR_At1g61320_AtMIF1"/>
    <property type="match status" value="1"/>
</dbReference>
<comment type="caution">
    <text evidence="2">The sequence shown here is derived from an EMBL/GenBank/DDBJ whole genome shotgun (WGS) entry which is preliminary data.</text>
</comment>
<dbReference type="SUPFAM" id="SSF81383">
    <property type="entry name" value="F-box domain"/>
    <property type="match status" value="1"/>
</dbReference>
<dbReference type="InterPro" id="IPR055357">
    <property type="entry name" value="LRR_At1g61320_AtMIF1"/>
</dbReference>
<sequence length="525" mass="58952">LDFPVTALPCQSRTPPWFHEQRSGLLFSSTSTASSGRLISSVAKIKGWPCQQDGSSQNDKGIRSGLDLPEDIFWYIHALMPLRDAARAACVSHAFLQSWRCYPYLIFSKEVLGLEENAFREAEITRDLISKVDHILQRHSGIGVKKLKLDFLSATNVDSSSIDSWLHRAVTPGIEELTLKLPLDSNAEYSFPCSLLSNRNANSIRDLQLSFCAIRSTVDLGCLRTLTTLYLYSVRITGSELECLLSNSLSLEWLTMVGCKEIVWLKIPCLLKRLHSLRVNECKMLKVIESYAPNLSTICFSGHVVQMLGSLQVKTLKMSCFHQCNILRYAGTKLLCIVPNVEELRISSRAEIVNTPIVPGKFLCLKRLHISLGGNAFSPTYDYISLVSFLDASPSLETFVLIISQDRMKHASVFGDSAQLRQMPEHRHDTLKKFKIYGFCSAKSLVDLTCHILETTSSLKRVKLDTSYGYARCYASGRCYPYYTEQIMEARNAVLAVETYIMGKVPPTVKFNLVQPCSRCRALVP</sequence>
<feature type="non-terminal residue" evidence="2">
    <location>
        <position position="1"/>
    </location>
</feature>
<gene>
    <name evidence="2" type="ORF">E2562_037720</name>
</gene>
<protein>
    <recommendedName>
        <fullName evidence="1">At1g61320/AtMIF1 LRR domain-containing protein</fullName>
    </recommendedName>
</protein>
<evidence type="ECO:0000259" key="1">
    <source>
        <dbReference type="Pfam" id="PF23622"/>
    </source>
</evidence>
<name>A0A6G1DTY0_9ORYZ</name>
<evidence type="ECO:0000313" key="2">
    <source>
        <dbReference type="EMBL" id="KAF0915662.1"/>
    </source>
</evidence>
<reference evidence="2 3" key="1">
    <citation type="submission" date="2019-11" db="EMBL/GenBank/DDBJ databases">
        <title>Whole genome sequence of Oryza granulata.</title>
        <authorList>
            <person name="Li W."/>
        </authorList>
    </citation>
    <scope>NUCLEOTIDE SEQUENCE [LARGE SCALE GENOMIC DNA]</scope>
    <source>
        <strain evidence="3">cv. Menghai</strain>
        <tissue evidence="2">Leaf</tissue>
    </source>
</reference>
<keyword evidence="3" id="KW-1185">Reference proteome</keyword>
<dbReference type="Proteomes" id="UP000479710">
    <property type="component" value="Unassembled WGS sequence"/>
</dbReference>
<dbReference type="OrthoDB" id="613853at2759"/>
<evidence type="ECO:0000313" key="3">
    <source>
        <dbReference type="Proteomes" id="UP000479710"/>
    </source>
</evidence>
<dbReference type="InterPro" id="IPR036047">
    <property type="entry name" value="F-box-like_dom_sf"/>
</dbReference>